<dbReference type="EMBL" id="BNCK01000005">
    <property type="protein sequence ID" value="GHF96552.1"/>
    <property type="molecule type" value="Genomic_DNA"/>
</dbReference>
<dbReference type="RefSeq" id="WP_189771295.1">
    <property type="nucleotide sequence ID" value="NZ_BNCK01000005.1"/>
</dbReference>
<comment type="caution">
    <text evidence="1">The sequence shown here is derived from an EMBL/GenBank/DDBJ whole genome shotgun (WGS) entry which is preliminary data.</text>
</comment>
<gene>
    <name evidence="1" type="ORF">GCM10017161_26140</name>
</gene>
<keyword evidence="2" id="KW-1185">Reference proteome</keyword>
<name>A0A919BM32_9GAMM</name>
<accession>A0A919BM32</accession>
<evidence type="ECO:0000313" key="1">
    <source>
        <dbReference type="EMBL" id="GHF96552.1"/>
    </source>
</evidence>
<organism evidence="1 2">
    <name type="scientific">Thalassotalea marina</name>
    <dbReference type="NCBI Taxonomy" id="1673741"/>
    <lineage>
        <taxon>Bacteria</taxon>
        <taxon>Pseudomonadati</taxon>
        <taxon>Pseudomonadota</taxon>
        <taxon>Gammaproteobacteria</taxon>
        <taxon>Alteromonadales</taxon>
        <taxon>Colwelliaceae</taxon>
        <taxon>Thalassotalea</taxon>
    </lineage>
</organism>
<dbReference type="Proteomes" id="UP000623842">
    <property type="component" value="Unassembled WGS sequence"/>
</dbReference>
<dbReference type="AlphaFoldDB" id="A0A919BM32"/>
<sequence>MKGILVGIVIAISFIVTVFTHHTDILSFLLKHDVTARIALPLAKRFHLNGYHHFIRNTSTQGSIRWLTSTTYLANSDAILAFELANYFDDLGRTVQQKLWLKKASELKHTEASLLRIKTLIKEQKLVLAKQLLDRDFLSEEAQAYNLLIELALLQGDKEAYFEAKKQLQALAPKSNILTELAKVSIFSDKLNPVEKCDISFFPVVTNFTSILRINQFIEQTKHSRFGQYVCFNPAKYLPLEQLHCQHDISNRIDCRVNVLNTQLQTGSSRYLLVMVPQGGANVNNGVLYLDQHDGIDVFYHELAHILGFVDEYPLPLNHAKCASEQTHFSHNVAVLNIKQLTALEKTQRRERILANVPWRDKILPSTPVYVETPDGIEIGTPANYQAAVGLFRTNTCNRQSVSKGLQAYKPISMRSKMEYFELDFPELYWQLFDEDKTRFLMPAFFTIDKFAAP</sequence>
<proteinExistence type="predicted"/>
<protein>
    <submittedName>
        <fullName evidence="1">Uncharacterized protein</fullName>
    </submittedName>
</protein>
<reference evidence="1" key="2">
    <citation type="submission" date="2020-09" db="EMBL/GenBank/DDBJ databases">
        <authorList>
            <person name="Sun Q."/>
            <person name="Kim S."/>
        </authorList>
    </citation>
    <scope>NUCLEOTIDE SEQUENCE</scope>
    <source>
        <strain evidence="1">KCTC 42731</strain>
    </source>
</reference>
<reference evidence="1" key="1">
    <citation type="journal article" date="2014" name="Int. J. Syst. Evol. Microbiol.">
        <title>Complete genome sequence of Corynebacterium casei LMG S-19264T (=DSM 44701T), isolated from a smear-ripened cheese.</title>
        <authorList>
            <consortium name="US DOE Joint Genome Institute (JGI-PGF)"/>
            <person name="Walter F."/>
            <person name="Albersmeier A."/>
            <person name="Kalinowski J."/>
            <person name="Ruckert C."/>
        </authorList>
    </citation>
    <scope>NUCLEOTIDE SEQUENCE</scope>
    <source>
        <strain evidence="1">KCTC 42731</strain>
    </source>
</reference>
<evidence type="ECO:0000313" key="2">
    <source>
        <dbReference type="Proteomes" id="UP000623842"/>
    </source>
</evidence>